<gene>
    <name evidence="1" type="ORF">PS691_00697</name>
</gene>
<organism evidence="1 2">
    <name type="scientific">Pseudomonas fluorescens</name>
    <dbReference type="NCBI Taxonomy" id="294"/>
    <lineage>
        <taxon>Bacteria</taxon>
        <taxon>Pseudomonadati</taxon>
        <taxon>Pseudomonadota</taxon>
        <taxon>Gammaproteobacteria</taxon>
        <taxon>Pseudomonadales</taxon>
        <taxon>Pseudomonadaceae</taxon>
        <taxon>Pseudomonas</taxon>
    </lineage>
</organism>
<proteinExistence type="predicted"/>
<name>A0A5E7AHP3_PSEFL</name>
<sequence>MERGRPEKIAACGSSYATGYTREFVGLRESPYELPQAAIFASGPELARRHAAPAHEGMAETRCFAESQGFGDLVNR</sequence>
<dbReference type="AlphaFoldDB" id="A0A5E7AHP3"/>
<protein>
    <submittedName>
        <fullName evidence="1">Uncharacterized protein</fullName>
    </submittedName>
</protein>
<accession>A0A5E7AHP3</accession>
<dbReference type="Proteomes" id="UP000337909">
    <property type="component" value="Unassembled WGS sequence"/>
</dbReference>
<dbReference type="EMBL" id="CABVHQ010000004">
    <property type="protein sequence ID" value="VVN75451.1"/>
    <property type="molecule type" value="Genomic_DNA"/>
</dbReference>
<evidence type="ECO:0000313" key="1">
    <source>
        <dbReference type="EMBL" id="VVN75451.1"/>
    </source>
</evidence>
<reference evidence="1 2" key="1">
    <citation type="submission" date="2019-09" db="EMBL/GenBank/DDBJ databases">
        <authorList>
            <person name="Chandra G."/>
            <person name="Truman W A."/>
        </authorList>
    </citation>
    <scope>NUCLEOTIDE SEQUENCE [LARGE SCALE GENOMIC DNA]</scope>
    <source>
        <strain evidence="1">PS691</strain>
    </source>
</reference>
<evidence type="ECO:0000313" key="2">
    <source>
        <dbReference type="Proteomes" id="UP000337909"/>
    </source>
</evidence>